<dbReference type="Pfam" id="PF07992">
    <property type="entry name" value="Pyr_redox_2"/>
    <property type="match status" value="1"/>
</dbReference>
<accession>A0A2M9CJT4</accession>
<dbReference type="OrthoDB" id="109585at2"/>
<evidence type="ECO:0000313" key="6">
    <source>
        <dbReference type="Proteomes" id="UP000228758"/>
    </source>
</evidence>
<dbReference type="GO" id="GO:0004791">
    <property type="term" value="F:thioredoxin-disulfide reductase (NADPH) activity"/>
    <property type="evidence" value="ECO:0007669"/>
    <property type="project" value="UniProtKB-EC"/>
</dbReference>
<dbReference type="PRINTS" id="PR00368">
    <property type="entry name" value="FADPNR"/>
</dbReference>
<dbReference type="InterPro" id="IPR023753">
    <property type="entry name" value="FAD/NAD-binding_dom"/>
</dbReference>
<name>A0A2M9CJT4_9MICO</name>
<comment type="caution">
    <text evidence="5">The sequence shown here is derived from an EMBL/GenBank/DDBJ whole genome shotgun (WGS) entry which is preliminary data.</text>
</comment>
<gene>
    <name evidence="5" type="ORF">CLV46_1710</name>
</gene>
<reference evidence="5 6" key="1">
    <citation type="submission" date="2017-11" db="EMBL/GenBank/DDBJ databases">
        <title>Genomic Encyclopedia of Archaeal and Bacterial Type Strains, Phase II (KMG-II): From Individual Species to Whole Genera.</title>
        <authorList>
            <person name="Goeker M."/>
        </authorList>
    </citation>
    <scope>NUCLEOTIDE SEQUENCE [LARGE SCALE GENOMIC DNA]</scope>
    <source>
        <strain evidence="5 6">DSM 27393</strain>
    </source>
</reference>
<comment type="catalytic activity">
    <reaction evidence="3">
        <text>[thioredoxin]-dithiol + NADP(+) = [thioredoxin]-disulfide + NADPH + H(+)</text>
        <dbReference type="Rhea" id="RHEA:20345"/>
        <dbReference type="Rhea" id="RHEA-COMP:10698"/>
        <dbReference type="Rhea" id="RHEA-COMP:10700"/>
        <dbReference type="ChEBI" id="CHEBI:15378"/>
        <dbReference type="ChEBI" id="CHEBI:29950"/>
        <dbReference type="ChEBI" id="CHEBI:50058"/>
        <dbReference type="ChEBI" id="CHEBI:57783"/>
        <dbReference type="ChEBI" id="CHEBI:58349"/>
        <dbReference type="EC" id="1.8.1.9"/>
    </reaction>
</comment>
<dbReference type="AlphaFoldDB" id="A0A2M9CJT4"/>
<dbReference type="PRINTS" id="PR00469">
    <property type="entry name" value="PNDRDTASEII"/>
</dbReference>
<evidence type="ECO:0000259" key="4">
    <source>
        <dbReference type="Pfam" id="PF07992"/>
    </source>
</evidence>
<evidence type="ECO:0000256" key="2">
    <source>
        <dbReference type="ARBA" id="ARBA00023002"/>
    </source>
</evidence>
<protein>
    <submittedName>
        <fullName evidence="5">Thioredoxin reductase (NADPH)</fullName>
    </submittedName>
</protein>
<dbReference type="Proteomes" id="UP000228758">
    <property type="component" value="Unassembled WGS sequence"/>
</dbReference>
<dbReference type="InterPro" id="IPR050097">
    <property type="entry name" value="Ferredoxin-NADP_redctase_2"/>
</dbReference>
<proteinExistence type="predicted"/>
<dbReference type="SUPFAM" id="SSF51905">
    <property type="entry name" value="FAD/NAD(P)-binding domain"/>
    <property type="match status" value="1"/>
</dbReference>
<dbReference type="Gene3D" id="3.50.50.60">
    <property type="entry name" value="FAD/NAD(P)-binding domain"/>
    <property type="match status" value="2"/>
</dbReference>
<dbReference type="EMBL" id="PGFF01000001">
    <property type="protein sequence ID" value="PJJ72146.1"/>
    <property type="molecule type" value="Genomic_DNA"/>
</dbReference>
<dbReference type="InterPro" id="IPR036188">
    <property type="entry name" value="FAD/NAD-bd_sf"/>
</dbReference>
<evidence type="ECO:0000313" key="5">
    <source>
        <dbReference type="EMBL" id="PJJ72146.1"/>
    </source>
</evidence>
<organism evidence="5 6">
    <name type="scientific">Diaminobutyricimonas aerilata</name>
    <dbReference type="NCBI Taxonomy" id="1162967"/>
    <lineage>
        <taxon>Bacteria</taxon>
        <taxon>Bacillati</taxon>
        <taxon>Actinomycetota</taxon>
        <taxon>Actinomycetes</taxon>
        <taxon>Micrococcales</taxon>
        <taxon>Microbacteriaceae</taxon>
        <taxon>Diaminobutyricimonas</taxon>
    </lineage>
</organism>
<evidence type="ECO:0000256" key="1">
    <source>
        <dbReference type="ARBA" id="ARBA00022630"/>
    </source>
</evidence>
<dbReference type="RefSeq" id="WP_157802276.1">
    <property type="nucleotide sequence ID" value="NZ_PGFF01000001.1"/>
</dbReference>
<sequence length="577" mass="60476">MSSAQHPVILVCIADEAARTSVLTHLERRYGSDYEVIDEPGERRARDRLHALRVAEREVALTIGDDGAAWSAPGEPQPLFSIARSLFSECRRSLLIDWGAWAGEGSADAVRQLIAGGVVDFYVVAPRHDPDESFHRAVTDLLQDWQRSTGSDGSSYLVIGSPLAPRTHELQSLLTRGGVAVHAIPPESDAARRTLDEAGVAYSGVPLVRTYDGTVLTDPHDAAVAASLGLATTLPREPVDLVIVGAGPAGLAAAVYAASEGLRTLVIEKGPIGGQAGSSSLIRNYLGFPRGTPGADLARRAYQQAWAFGARFAHARRVDGLRVGDDGFAVHVAGSPGEEGGDDTVRASAVVVATGVSYRRLSVPALERFAGVSVFYGATAVEARAQRGKSVCVVGGGNSAGQAALHLSRYAAAVTLIVRGDGLAASMSEYLIAELAAAGVAVVTRSRVVGAEAGETDGPLTGVELERDDGSRHTLACDALFITIGARPHTEWLPPEVLRDRWGSVFTGADVVAEGGRRAWPHDRLPAPLEASVPGIFAVGDVRRGSVKRVASAVGEGSVVLSSVHEHLARRAAVRPT</sequence>
<evidence type="ECO:0000256" key="3">
    <source>
        <dbReference type="ARBA" id="ARBA00048132"/>
    </source>
</evidence>
<keyword evidence="1" id="KW-0285">Flavoprotein</keyword>
<dbReference type="PANTHER" id="PTHR48105">
    <property type="entry name" value="THIOREDOXIN REDUCTASE 1-RELATED-RELATED"/>
    <property type="match status" value="1"/>
</dbReference>
<keyword evidence="2" id="KW-0560">Oxidoreductase</keyword>
<keyword evidence="6" id="KW-1185">Reference proteome</keyword>
<feature type="domain" description="FAD/NAD(P)-binding" evidence="4">
    <location>
        <begin position="240"/>
        <end position="557"/>
    </location>
</feature>